<dbReference type="GO" id="GO:0003824">
    <property type="term" value="F:catalytic activity"/>
    <property type="evidence" value="ECO:0007669"/>
    <property type="project" value="UniProtKB-ARBA"/>
</dbReference>
<evidence type="ECO:0000259" key="1">
    <source>
        <dbReference type="Pfam" id="PF12697"/>
    </source>
</evidence>
<accession>A0A4R2HDR6</accession>
<dbReference type="InterPro" id="IPR000073">
    <property type="entry name" value="AB_hydrolase_1"/>
</dbReference>
<dbReference type="AlphaFoldDB" id="A0A4R2HDR6"/>
<dbReference type="RefSeq" id="WP_199238305.1">
    <property type="nucleotide sequence ID" value="NZ_SLWN01000007.1"/>
</dbReference>
<evidence type="ECO:0000313" key="2">
    <source>
        <dbReference type="EMBL" id="TCO26164.1"/>
    </source>
</evidence>
<dbReference type="Proteomes" id="UP000294508">
    <property type="component" value="Unassembled WGS sequence"/>
</dbReference>
<sequence>MVELVATRLAGEPGVGELLVVGPSLGTSVEALWGECARRLGDFEVVGWDLPGHGRSRSASEPFTIADLASAVREIPDGRDAWYAGISVGGAVGLQLALDPGPFGAVAALATAPKIGDAQAWRERAELVRRAGTGVMVSGSAERWFAPGFTDRRPEIAGALLTSLLDADPGSYALVCDALAEFDVRDHDAKVPVLVAVGEHDSVVSSAGIELAGCGHLPAAEDPHAVATLLRAFFTTQRGAR</sequence>
<protein>
    <submittedName>
        <fullName evidence="2">3-oxoadipate enol-lactonase</fullName>
    </submittedName>
</protein>
<organism evidence="2 3">
    <name type="scientific">Kribbella steppae</name>
    <dbReference type="NCBI Taxonomy" id="2512223"/>
    <lineage>
        <taxon>Bacteria</taxon>
        <taxon>Bacillati</taxon>
        <taxon>Actinomycetota</taxon>
        <taxon>Actinomycetes</taxon>
        <taxon>Propionibacteriales</taxon>
        <taxon>Kribbellaceae</taxon>
        <taxon>Kribbella</taxon>
    </lineage>
</organism>
<gene>
    <name evidence="2" type="ORF">EV652_10755</name>
</gene>
<dbReference type="InterPro" id="IPR029058">
    <property type="entry name" value="AB_hydrolase_fold"/>
</dbReference>
<feature type="domain" description="AB hydrolase-1" evidence="1">
    <location>
        <begin position="36"/>
        <end position="228"/>
    </location>
</feature>
<keyword evidence="3" id="KW-1185">Reference proteome</keyword>
<dbReference type="PANTHER" id="PTHR43798:SF33">
    <property type="entry name" value="HYDROLASE, PUTATIVE (AFU_ORTHOLOGUE AFUA_2G14860)-RELATED"/>
    <property type="match status" value="1"/>
</dbReference>
<dbReference type="EMBL" id="SLWN01000007">
    <property type="protein sequence ID" value="TCO26164.1"/>
    <property type="molecule type" value="Genomic_DNA"/>
</dbReference>
<proteinExistence type="predicted"/>
<dbReference type="InterPro" id="IPR050266">
    <property type="entry name" value="AB_hydrolase_sf"/>
</dbReference>
<dbReference type="Gene3D" id="3.40.50.1820">
    <property type="entry name" value="alpha/beta hydrolase"/>
    <property type="match status" value="1"/>
</dbReference>
<dbReference type="GO" id="GO:0016020">
    <property type="term" value="C:membrane"/>
    <property type="evidence" value="ECO:0007669"/>
    <property type="project" value="TreeGrafter"/>
</dbReference>
<dbReference type="PRINTS" id="PR00111">
    <property type="entry name" value="ABHYDROLASE"/>
</dbReference>
<reference evidence="2 3" key="1">
    <citation type="journal article" date="2015" name="Stand. Genomic Sci.">
        <title>Genomic Encyclopedia of Bacterial and Archaeal Type Strains, Phase III: the genomes of soil and plant-associated and newly described type strains.</title>
        <authorList>
            <person name="Whitman W.B."/>
            <person name="Woyke T."/>
            <person name="Klenk H.P."/>
            <person name="Zhou Y."/>
            <person name="Lilburn T.G."/>
            <person name="Beck B.J."/>
            <person name="De Vos P."/>
            <person name="Vandamme P."/>
            <person name="Eisen J.A."/>
            <person name="Garrity G."/>
            <person name="Hugenholtz P."/>
            <person name="Kyrpides N.C."/>
        </authorList>
    </citation>
    <scope>NUCLEOTIDE SEQUENCE [LARGE SCALE GENOMIC DNA]</scope>
    <source>
        <strain evidence="2 3">VKM Ac-2572</strain>
    </source>
</reference>
<evidence type="ECO:0000313" key="3">
    <source>
        <dbReference type="Proteomes" id="UP000294508"/>
    </source>
</evidence>
<name>A0A4R2HDR6_9ACTN</name>
<dbReference type="SUPFAM" id="SSF53474">
    <property type="entry name" value="alpha/beta-Hydrolases"/>
    <property type="match status" value="1"/>
</dbReference>
<dbReference type="PANTHER" id="PTHR43798">
    <property type="entry name" value="MONOACYLGLYCEROL LIPASE"/>
    <property type="match status" value="1"/>
</dbReference>
<comment type="caution">
    <text evidence="2">The sequence shown here is derived from an EMBL/GenBank/DDBJ whole genome shotgun (WGS) entry which is preliminary data.</text>
</comment>
<dbReference type="Pfam" id="PF12697">
    <property type="entry name" value="Abhydrolase_6"/>
    <property type="match status" value="1"/>
</dbReference>